<proteinExistence type="predicted"/>
<gene>
    <name evidence="1" type="ORF">HK100_007017</name>
</gene>
<dbReference type="EMBL" id="JADGJH010003284">
    <property type="protein sequence ID" value="KAJ3092113.1"/>
    <property type="molecule type" value="Genomic_DNA"/>
</dbReference>
<evidence type="ECO:0000313" key="2">
    <source>
        <dbReference type="Proteomes" id="UP001211907"/>
    </source>
</evidence>
<evidence type="ECO:0000313" key="1">
    <source>
        <dbReference type="EMBL" id="KAJ3092113.1"/>
    </source>
</evidence>
<dbReference type="AlphaFoldDB" id="A0AAD5XCC0"/>
<protein>
    <submittedName>
        <fullName evidence="1">Uncharacterized protein</fullName>
    </submittedName>
</protein>
<sequence length="119" mass="13237">MASVIRAKWGTHVPFINTLSRKRNLYSLLAVLAANAGGEVGVRVVPTKWVNSGIENSYYTVTKARFTHGFRDGRIEAVRTWKGQTDDAARAIDSEAMRFSWRTYADPGEHAALKKKLGV</sequence>
<reference evidence="1" key="1">
    <citation type="submission" date="2020-05" db="EMBL/GenBank/DDBJ databases">
        <title>Phylogenomic resolution of chytrid fungi.</title>
        <authorList>
            <person name="Stajich J.E."/>
            <person name="Amses K."/>
            <person name="Simmons R."/>
            <person name="Seto K."/>
            <person name="Myers J."/>
            <person name="Bonds A."/>
            <person name="Quandt C.A."/>
            <person name="Barry K."/>
            <person name="Liu P."/>
            <person name="Grigoriev I."/>
            <person name="Longcore J.E."/>
            <person name="James T.Y."/>
        </authorList>
    </citation>
    <scope>NUCLEOTIDE SEQUENCE</scope>
    <source>
        <strain evidence="1">JEL0513</strain>
    </source>
</reference>
<name>A0AAD5XCC0_9FUNG</name>
<keyword evidence="2" id="KW-1185">Reference proteome</keyword>
<dbReference type="Proteomes" id="UP001211907">
    <property type="component" value="Unassembled WGS sequence"/>
</dbReference>
<accession>A0AAD5XCC0</accession>
<comment type="caution">
    <text evidence="1">The sequence shown here is derived from an EMBL/GenBank/DDBJ whole genome shotgun (WGS) entry which is preliminary data.</text>
</comment>
<organism evidence="1 2">
    <name type="scientific">Physocladia obscura</name>
    <dbReference type="NCBI Taxonomy" id="109957"/>
    <lineage>
        <taxon>Eukaryota</taxon>
        <taxon>Fungi</taxon>
        <taxon>Fungi incertae sedis</taxon>
        <taxon>Chytridiomycota</taxon>
        <taxon>Chytridiomycota incertae sedis</taxon>
        <taxon>Chytridiomycetes</taxon>
        <taxon>Chytridiales</taxon>
        <taxon>Chytriomycetaceae</taxon>
        <taxon>Physocladia</taxon>
    </lineage>
</organism>